<proteinExistence type="predicted"/>
<evidence type="ECO:0000313" key="3">
    <source>
        <dbReference type="Proteomes" id="UP001066276"/>
    </source>
</evidence>
<name>A0AAV7UF17_PLEWA</name>
<reference evidence="2" key="1">
    <citation type="journal article" date="2022" name="bioRxiv">
        <title>Sequencing and chromosome-scale assembly of the giantPleurodeles waltlgenome.</title>
        <authorList>
            <person name="Brown T."/>
            <person name="Elewa A."/>
            <person name="Iarovenko S."/>
            <person name="Subramanian E."/>
            <person name="Araus A.J."/>
            <person name="Petzold A."/>
            <person name="Susuki M."/>
            <person name="Suzuki K.-i.T."/>
            <person name="Hayashi T."/>
            <person name="Toyoda A."/>
            <person name="Oliveira C."/>
            <person name="Osipova E."/>
            <person name="Leigh N.D."/>
            <person name="Simon A."/>
            <person name="Yun M.H."/>
        </authorList>
    </citation>
    <scope>NUCLEOTIDE SEQUENCE</scope>
    <source>
        <strain evidence="2">20211129_DDA</strain>
        <tissue evidence="2">Liver</tissue>
    </source>
</reference>
<feature type="region of interest" description="Disordered" evidence="1">
    <location>
        <begin position="179"/>
        <end position="292"/>
    </location>
</feature>
<gene>
    <name evidence="2" type="ORF">NDU88_004353</name>
</gene>
<feature type="compositionally biased region" description="Basic and acidic residues" evidence="1">
    <location>
        <begin position="219"/>
        <end position="242"/>
    </location>
</feature>
<evidence type="ECO:0000313" key="2">
    <source>
        <dbReference type="EMBL" id="KAJ1187578.1"/>
    </source>
</evidence>
<accession>A0AAV7UF17</accession>
<feature type="compositionally biased region" description="Basic and acidic residues" evidence="1">
    <location>
        <begin position="179"/>
        <end position="193"/>
    </location>
</feature>
<dbReference type="Proteomes" id="UP001066276">
    <property type="component" value="Chromosome 3_1"/>
</dbReference>
<feature type="compositionally biased region" description="Basic and acidic residues" evidence="1">
    <location>
        <begin position="274"/>
        <end position="292"/>
    </location>
</feature>
<evidence type="ECO:0000256" key="1">
    <source>
        <dbReference type="SAM" id="MobiDB-lite"/>
    </source>
</evidence>
<dbReference type="EMBL" id="JANPWB010000005">
    <property type="protein sequence ID" value="KAJ1187578.1"/>
    <property type="molecule type" value="Genomic_DNA"/>
</dbReference>
<protein>
    <submittedName>
        <fullName evidence="2">Uncharacterized protein</fullName>
    </submittedName>
</protein>
<organism evidence="2 3">
    <name type="scientific">Pleurodeles waltl</name>
    <name type="common">Iberian ribbed newt</name>
    <dbReference type="NCBI Taxonomy" id="8319"/>
    <lineage>
        <taxon>Eukaryota</taxon>
        <taxon>Metazoa</taxon>
        <taxon>Chordata</taxon>
        <taxon>Craniata</taxon>
        <taxon>Vertebrata</taxon>
        <taxon>Euteleostomi</taxon>
        <taxon>Amphibia</taxon>
        <taxon>Batrachia</taxon>
        <taxon>Caudata</taxon>
        <taxon>Salamandroidea</taxon>
        <taxon>Salamandridae</taxon>
        <taxon>Pleurodelinae</taxon>
        <taxon>Pleurodeles</taxon>
    </lineage>
</organism>
<keyword evidence="3" id="KW-1185">Reference proteome</keyword>
<dbReference type="AlphaFoldDB" id="A0AAV7UF17"/>
<sequence length="292" mass="32739">MTVPLEARASEGTCQIAGRVEMLDGFAKRSSCLDKPRDVNIAAPPVFTTGVRERYDAQLNSRRSVDIANFHQCNFIPRSPNRIVQYQRRQLQNTYTRHVRETDPARCSSAVNSARSCRSTVRYGMGVRTHPSLLGADFILLATKNTWDLGSVLHYETHSSSEGLAAHAVLGQADQDAHIPLDRLPEPPGHDKQSPGVTFLWPEDASSDTYPDVRLNASESKDERPMPEREAERGRKELETETPRNQGPTEMSEQRTEREAEEGETKTPTAMAIPKEKPPQEHIIHHRSTDPP</sequence>
<comment type="caution">
    <text evidence="2">The sequence shown here is derived from an EMBL/GenBank/DDBJ whole genome shotgun (WGS) entry which is preliminary data.</text>
</comment>